<dbReference type="NCBIfam" id="TIGR00666">
    <property type="entry name" value="PBP4"/>
    <property type="match status" value="1"/>
</dbReference>
<protein>
    <submittedName>
        <fullName evidence="5">D-alanyl-D-alanine carboxypeptidase/D-alanyl-D-alanine-endopeptidase</fullName>
        <ecNumber evidence="5">3.4.16.4</ecNumber>
    </submittedName>
</protein>
<proteinExistence type="inferred from homology"/>
<dbReference type="PANTHER" id="PTHR30023:SF0">
    <property type="entry name" value="PENICILLIN-SENSITIVE CARBOXYPEPTIDASE A"/>
    <property type="match status" value="1"/>
</dbReference>
<keyword evidence="5" id="KW-0121">Carboxypeptidase</keyword>
<dbReference type="SUPFAM" id="SSF56601">
    <property type="entry name" value="beta-lactamase/transpeptidase-like"/>
    <property type="match status" value="1"/>
</dbReference>
<evidence type="ECO:0000256" key="3">
    <source>
        <dbReference type="SAM" id="MobiDB-lite"/>
    </source>
</evidence>
<sequence length="474" mass="48208">MPPERRTLGLTAGSAAVGLAVSLGAVAAAGPWDSGQRTAERSRAVTQEPDSGVRHTDDARPPGRAGANAPEPAPSAAPVLGPVGPDGAPPTRAGLARALEDGLDDEALGKTVTASVVDVATGRVLFRSGGDRPVVPASTIKLATATAALTALGPDHRLATRTVWDEEERRVVLVGGGDPTLDEKRLAALADATAEAVREAGLKPRAVAYDVSRWTGPARHPIGVNTNIAPLSPLMLNAARTDDSSSGPAPRAADPAEAAADRFAALLAERDVTTRTTAKARAPRDARELAVSRSAPLSALVERLLTRSDNDLAEALARHTATAVGETADFDGARAATADVLAGLDLPVDDARFADGSGLSRDSRVTATFLASLLATAADPDHPELRPVLTGLPVAGFTGTLGGRYTGETTRDAAGLIRAKTGTLTGVNALAGTVVDADGRLLSFAFLATGSQERAAAHAALDRLAATVAACGCR</sequence>
<evidence type="ECO:0000256" key="1">
    <source>
        <dbReference type="ARBA" id="ARBA00006096"/>
    </source>
</evidence>
<comment type="similarity">
    <text evidence="1">Belongs to the peptidase S13 family.</text>
</comment>
<dbReference type="GO" id="GO:0006508">
    <property type="term" value="P:proteolysis"/>
    <property type="evidence" value="ECO:0007669"/>
    <property type="project" value="InterPro"/>
</dbReference>
<comment type="caution">
    <text evidence="5">The sequence shown here is derived from an EMBL/GenBank/DDBJ whole genome shotgun (WGS) entry which is preliminary data.</text>
</comment>
<reference evidence="5" key="1">
    <citation type="submission" date="2020-09" db="EMBL/GenBank/DDBJ databases">
        <title>Secondary metabolite and genome analysis of marine Streptomyces chumphonensis KK1-2T.</title>
        <authorList>
            <person name="Phongsopitanun W."/>
            <person name="Kanchanasin P."/>
            <person name="Pittayakhajonwut P."/>
            <person name="Suwanborirux K."/>
            <person name="Tanasupawat S."/>
        </authorList>
    </citation>
    <scope>NUCLEOTIDE SEQUENCE</scope>
    <source>
        <strain evidence="5">KK1-2</strain>
    </source>
</reference>
<dbReference type="GO" id="GO:0009002">
    <property type="term" value="F:serine-type D-Ala-D-Ala carboxypeptidase activity"/>
    <property type="evidence" value="ECO:0007669"/>
    <property type="project" value="UniProtKB-EC"/>
</dbReference>
<dbReference type="Gene3D" id="3.40.710.10">
    <property type="entry name" value="DD-peptidase/beta-lactamase superfamily"/>
    <property type="match status" value="2"/>
</dbReference>
<dbReference type="Proteomes" id="UP000632289">
    <property type="component" value="Unassembled WGS sequence"/>
</dbReference>
<dbReference type="PANTHER" id="PTHR30023">
    <property type="entry name" value="D-ALANYL-D-ALANINE CARBOXYPEPTIDASE"/>
    <property type="match status" value="1"/>
</dbReference>
<evidence type="ECO:0000313" key="6">
    <source>
        <dbReference type="Proteomes" id="UP000632289"/>
    </source>
</evidence>
<keyword evidence="4" id="KW-0732">Signal</keyword>
<dbReference type="GO" id="GO:0000270">
    <property type="term" value="P:peptidoglycan metabolic process"/>
    <property type="evidence" value="ECO:0007669"/>
    <property type="project" value="TreeGrafter"/>
</dbReference>
<evidence type="ECO:0000256" key="2">
    <source>
        <dbReference type="ARBA" id="ARBA00022801"/>
    </source>
</evidence>
<evidence type="ECO:0000313" key="5">
    <source>
        <dbReference type="EMBL" id="MBD3932160.1"/>
    </source>
</evidence>
<keyword evidence="6" id="KW-1185">Reference proteome</keyword>
<feature type="signal peptide" evidence="4">
    <location>
        <begin position="1"/>
        <end position="27"/>
    </location>
</feature>
<dbReference type="InterPro" id="IPR012338">
    <property type="entry name" value="Beta-lactam/transpept-like"/>
</dbReference>
<dbReference type="Pfam" id="PF02113">
    <property type="entry name" value="Peptidase_S13"/>
    <property type="match status" value="2"/>
</dbReference>
<keyword evidence="2 5" id="KW-0378">Hydrolase</keyword>
<dbReference type="InterPro" id="IPR000667">
    <property type="entry name" value="Peptidase_S13"/>
</dbReference>
<gene>
    <name evidence="5" type="primary">dacB</name>
    <name evidence="5" type="ORF">IF129_11430</name>
</gene>
<dbReference type="EC" id="3.4.16.4" evidence="5"/>
<evidence type="ECO:0000256" key="4">
    <source>
        <dbReference type="SAM" id="SignalP"/>
    </source>
</evidence>
<accession>A0A927ICR7</accession>
<feature type="region of interest" description="Disordered" evidence="3">
    <location>
        <begin position="29"/>
        <end position="93"/>
    </location>
</feature>
<name>A0A927ICR7_9ACTN</name>
<feature type="chain" id="PRO_5037541211" evidence="4">
    <location>
        <begin position="28"/>
        <end position="474"/>
    </location>
</feature>
<keyword evidence="5" id="KW-0645">Protease</keyword>
<feature type="compositionally biased region" description="Low complexity" evidence="3">
    <location>
        <begin position="62"/>
        <end position="78"/>
    </location>
</feature>
<dbReference type="PRINTS" id="PR00922">
    <property type="entry name" value="DADACBPTASE3"/>
</dbReference>
<dbReference type="AlphaFoldDB" id="A0A927ICR7"/>
<organism evidence="5 6">
    <name type="scientific">Streptomyces chumphonensis</name>
    <dbReference type="NCBI Taxonomy" id="1214925"/>
    <lineage>
        <taxon>Bacteria</taxon>
        <taxon>Bacillati</taxon>
        <taxon>Actinomycetota</taxon>
        <taxon>Actinomycetes</taxon>
        <taxon>Kitasatosporales</taxon>
        <taxon>Streptomycetaceae</taxon>
        <taxon>Streptomyces</taxon>
    </lineage>
</organism>
<feature type="compositionally biased region" description="Basic and acidic residues" evidence="3">
    <location>
        <begin position="51"/>
        <end position="61"/>
    </location>
</feature>
<dbReference type="EMBL" id="JACXYU010000004">
    <property type="protein sequence ID" value="MBD3932160.1"/>
    <property type="molecule type" value="Genomic_DNA"/>
</dbReference>